<dbReference type="InterPro" id="IPR036259">
    <property type="entry name" value="MFS_trans_sf"/>
</dbReference>
<feature type="transmembrane region" description="Helical" evidence="6">
    <location>
        <begin position="90"/>
        <end position="115"/>
    </location>
</feature>
<evidence type="ECO:0000256" key="2">
    <source>
        <dbReference type="ARBA" id="ARBA00022475"/>
    </source>
</evidence>
<keyword evidence="4 6" id="KW-1133">Transmembrane helix</keyword>
<protein>
    <submittedName>
        <fullName evidence="7">MFS transporter</fullName>
    </submittedName>
</protein>
<comment type="subcellular location">
    <subcellularLocation>
        <location evidence="1">Cell membrane</location>
        <topology evidence="1">Multi-pass membrane protein</topology>
    </subcellularLocation>
</comment>
<dbReference type="CDD" id="cd06173">
    <property type="entry name" value="MFS_MefA_like"/>
    <property type="match status" value="1"/>
</dbReference>
<reference evidence="7 8" key="1">
    <citation type="submission" date="2018-08" db="EMBL/GenBank/DDBJ databases">
        <title>Cellulomonas rhizosphaerae sp. nov., a novel actinomycete isolated from soil.</title>
        <authorList>
            <person name="Tian Y."/>
        </authorList>
    </citation>
    <scope>NUCLEOTIDE SEQUENCE [LARGE SCALE GENOMIC DNA]</scope>
    <source>
        <strain evidence="7 8">NEAU-TCZ24</strain>
    </source>
</reference>
<sequence>MSVSTEVRLPGSFQRLWSASLASNLADGVGMVVMPLLAMRLSDDPFVVSVISALAFLPWLVLGVLSGAVVDRADRRRVMGFGALARAGAYVALAVVAGTVGIPLWLLFATVLLAACIETLADGAAQAMVPTLVPTARLDTANSRFQAGELVMQGMVALPLGAALFSVAVPLPLAVGALAYAAAAVLVLTLPRRAGRPAPEPTTPVGPRESIWAATGAGLRYTFGHRDLRGLVLVTATIAVTLQFAQGSLMFYLVRGVGVPEAALGLLTAGMAFGGVAGAIGSPAFARRFGRRVAMVTATAVAGAAFVVLALVPGGTAGIVVASLAMAVAALAGTAWNVQSSTVRQMIVPGAMLGRVNGATRTLVWGLAPCGALLGGLVSRVDLRLPLVVGGGLALVAAVLAVPHLRFVDHIPARASVVADEAALAPA</sequence>
<dbReference type="OrthoDB" id="145388at2"/>
<evidence type="ECO:0000313" key="7">
    <source>
        <dbReference type="EMBL" id="RHA41289.1"/>
    </source>
</evidence>
<keyword evidence="5 6" id="KW-0472">Membrane</keyword>
<organism evidence="7 8">
    <name type="scientific">Cellulomonas rhizosphaerae</name>
    <dbReference type="NCBI Taxonomy" id="2293719"/>
    <lineage>
        <taxon>Bacteria</taxon>
        <taxon>Bacillati</taxon>
        <taxon>Actinomycetota</taxon>
        <taxon>Actinomycetes</taxon>
        <taxon>Micrococcales</taxon>
        <taxon>Cellulomonadaceae</taxon>
        <taxon>Cellulomonas</taxon>
    </lineage>
</organism>
<gene>
    <name evidence="7" type="ORF">D1825_08995</name>
</gene>
<dbReference type="PANTHER" id="PTHR23513:SF6">
    <property type="entry name" value="MAJOR FACILITATOR SUPERFAMILY ASSOCIATED DOMAIN-CONTAINING PROTEIN"/>
    <property type="match status" value="1"/>
</dbReference>
<dbReference type="Gene3D" id="1.20.1250.20">
    <property type="entry name" value="MFS general substrate transporter like domains"/>
    <property type="match status" value="1"/>
</dbReference>
<name>A0A413RLW0_9CELL</name>
<evidence type="ECO:0000313" key="8">
    <source>
        <dbReference type="Proteomes" id="UP000283374"/>
    </source>
</evidence>
<feature type="transmembrane region" description="Helical" evidence="6">
    <location>
        <begin position="230"/>
        <end position="254"/>
    </location>
</feature>
<comment type="caution">
    <text evidence="7">The sequence shown here is derived from an EMBL/GenBank/DDBJ whole genome shotgun (WGS) entry which is preliminary data.</text>
</comment>
<feature type="transmembrane region" description="Helical" evidence="6">
    <location>
        <begin position="318"/>
        <end position="338"/>
    </location>
</feature>
<dbReference type="Proteomes" id="UP000283374">
    <property type="component" value="Unassembled WGS sequence"/>
</dbReference>
<evidence type="ECO:0000256" key="4">
    <source>
        <dbReference type="ARBA" id="ARBA00022989"/>
    </source>
</evidence>
<dbReference type="Pfam" id="PF07690">
    <property type="entry name" value="MFS_1"/>
    <property type="match status" value="1"/>
</dbReference>
<dbReference type="GO" id="GO:0022857">
    <property type="term" value="F:transmembrane transporter activity"/>
    <property type="evidence" value="ECO:0007669"/>
    <property type="project" value="InterPro"/>
</dbReference>
<keyword evidence="3 6" id="KW-0812">Transmembrane</keyword>
<dbReference type="RefSeq" id="WP_118767086.1">
    <property type="nucleotide sequence ID" value="NZ_QWKP01000187.1"/>
</dbReference>
<dbReference type="InterPro" id="IPR011701">
    <property type="entry name" value="MFS"/>
</dbReference>
<accession>A0A413RLW0</accession>
<feature type="transmembrane region" description="Helical" evidence="6">
    <location>
        <begin position="46"/>
        <end position="70"/>
    </location>
</feature>
<feature type="transmembrane region" description="Helical" evidence="6">
    <location>
        <begin position="266"/>
        <end position="286"/>
    </location>
</feature>
<dbReference type="PANTHER" id="PTHR23513">
    <property type="entry name" value="INTEGRAL MEMBRANE EFFLUX PROTEIN-RELATED"/>
    <property type="match status" value="1"/>
</dbReference>
<dbReference type="EMBL" id="QWKP01000187">
    <property type="protein sequence ID" value="RHA41289.1"/>
    <property type="molecule type" value="Genomic_DNA"/>
</dbReference>
<feature type="transmembrane region" description="Helical" evidence="6">
    <location>
        <begin position="162"/>
        <end position="188"/>
    </location>
</feature>
<feature type="transmembrane region" description="Helical" evidence="6">
    <location>
        <begin position="359"/>
        <end position="379"/>
    </location>
</feature>
<keyword evidence="2" id="KW-1003">Cell membrane</keyword>
<evidence type="ECO:0000256" key="5">
    <source>
        <dbReference type="ARBA" id="ARBA00023136"/>
    </source>
</evidence>
<evidence type="ECO:0000256" key="3">
    <source>
        <dbReference type="ARBA" id="ARBA00022692"/>
    </source>
</evidence>
<evidence type="ECO:0000256" key="1">
    <source>
        <dbReference type="ARBA" id="ARBA00004651"/>
    </source>
</evidence>
<evidence type="ECO:0000256" key="6">
    <source>
        <dbReference type="SAM" id="Phobius"/>
    </source>
</evidence>
<keyword evidence="8" id="KW-1185">Reference proteome</keyword>
<dbReference type="GO" id="GO:0005886">
    <property type="term" value="C:plasma membrane"/>
    <property type="evidence" value="ECO:0007669"/>
    <property type="project" value="UniProtKB-SubCell"/>
</dbReference>
<proteinExistence type="predicted"/>
<dbReference type="AlphaFoldDB" id="A0A413RLW0"/>
<feature type="transmembrane region" description="Helical" evidence="6">
    <location>
        <begin position="21"/>
        <end position="40"/>
    </location>
</feature>
<feature type="transmembrane region" description="Helical" evidence="6">
    <location>
        <begin position="385"/>
        <end position="405"/>
    </location>
</feature>
<feature type="transmembrane region" description="Helical" evidence="6">
    <location>
        <begin position="293"/>
        <end position="312"/>
    </location>
</feature>
<dbReference type="SUPFAM" id="SSF103473">
    <property type="entry name" value="MFS general substrate transporter"/>
    <property type="match status" value="1"/>
</dbReference>